<dbReference type="PATRIC" id="fig|999408.3.peg.2676"/>
<dbReference type="RefSeq" id="WP_002595855.1">
    <property type="nucleotide sequence ID" value="NZ_KB851021.1"/>
</dbReference>
<organism evidence="8 9">
    <name type="scientific">[Clostridium] clostridioforme 90A8</name>
    <dbReference type="NCBI Taxonomy" id="999408"/>
    <lineage>
        <taxon>Bacteria</taxon>
        <taxon>Bacillati</taxon>
        <taxon>Bacillota</taxon>
        <taxon>Clostridia</taxon>
        <taxon>Lachnospirales</taxon>
        <taxon>Lachnospiraceae</taxon>
        <taxon>Enterocloster</taxon>
    </lineage>
</organism>
<dbReference type="Gene3D" id="3.40.190.10">
    <property type="entry name" value="Periplasmic binding protein-like II"/>
    <property type="match status" value="2"/>
</dbReference>
<evidence type="ECO:0000256" key="4">
    <source>
        <dbReference type="RuleBase" id="RU003744"/>
    </source>
</evidence>
<evidence type="ECO:0000256" key="1">
    <source>
        <dbReference type="ARBA" id="ARBA00004196"/>
    </source>
</evidence>
<evidence type="ECO:0000259" key="7">
    <source>
        <dbReference type="SMART" id="SM00062"/>
    </source>
</evidence>
<evidence type="ECO:0000256" key="2">
    <source>
        <dbReference type="ARBA" id="ARBA00010333"/>
    </source>
</evidence>
<feature type="signal peptide" evidence="6">
    <location>
        <begin position="1"/>
        <end position="20"/>
    </location>
</feature>
<reference evidence="8 9" key="1">
    <citation type="submission" date="2013-01" db="EMBL/GenBank/DDBJ databases">
        <title>The Genome Sequence of Clostridium clostridioforme 90A8.</title>
        <authorList>
            <consortium name="The Broad Institute Genome Sequencing Platform"/>
            <person name="Earl A."/>
            <person name="Ward D."/>
            <person name="Feldgarden M."/>
            <person name="Gevers D."/>
            <person name="Courvalin P."/>
            <person name="Lambert T."/>
            <person name="Walker B."/>
            <person name="Young S.K."/>
            <person name="Zeng Q."/>
            <person name="Gargeya S."/>
            <person name="Fitzgerald M."/>
            <person name="Haas B."/>
            <person name="Abouelleil A."/>
            <person name="Alvarado L."/>
            <person name="Arachchi H.M."/>
            <person name="Berlin A.M."/>
            <person name="Chapman S.B."/>
            <person name="Dewar J."/>
            <person name="Goldberg J."/>
            <person name="Griggs A."/>
            <person name="Gujja S."/>
            <person name="Hansen M."/>
            <person name="Howarth C."/>
            <person name="Imamovic A."/>
            <person name="Larimer J."/>
            <person name="McCowan C."/>
            <person name="Murphy C."/>
            <person name="Neiman D."/>
            <person name="Pearson M."/>
            <person name="Priest M."/>
            <person name="Roberts A."/>
            <person name="Saif S."/>
            <person name="Shea T."/>
            <person name="Sisk P."/>
            <person name="Sykes S."/>
            <person name="Wortman J."/>
            <person name="Nusbaum C."/>
            <person name="Birren B."/>
        </authorList>
    </citation>
    <scope>NUCLEOTIDE SEQUENCE [LARGE SCALE GENOMIC DNA]</scope>
    <source>
        <strain evidence="8 9">90A8</strain>
    </source>
</reference>
<dbReference type="PANTHER" id="PTHR35936">
    <property type="entry name" value="MEMBRANE-BOUND LYTIC MUREIN TRANSGLYCOSYLASE F"/>
    <property type="match status" value="1"/>
</dbReference>
<dbReference type="EMBL" id="AGYR01000028">
    <property type="protein sequence ID" value="ENZ13856.1"/>
    <property type="molecule type" value="Genomic_DNA"/>
</dbReference>
<dbReference type="PANTHER" id="PTHR35936:SF34">
    <property type="entry name" value="ABC TRANSPORTER EXTRACELLULAR-BINDING PROTEIN YCKB-RELATED"/>
    <property type="match status" value="1"/>
</dbReference>
<gene>
    <name evidence="8" type="ORF">HMPREF1090_02476</name>
</gene>
<name>A0A0E2HA70_9FIRM</name>
<evidence type="ECO:0000256" key="5">
    <source>
        <dbReference type="SAM" id="MobiDB-lite"/>
    </source>
</evidence>
<sequence>MKKRNLILTAALFAMTASLAACGGQKPATTQPAAATAAETKGGDQKEEPKEDQKPEETAAASAEKTRYEKILESGVLKVGTEGTYKPFTYHDDNNELCGYDVEVARAIGEKMGVKTEFSEITWEGLLTSLDTGTVDLVLNQVGVTDERKAKYDFSAPYLYSYIALITKTDNNDITDWDSANGKKTSLNVSSNYALIAEKYNMDITASDTFSKDIELLLAGRTDCVINNTIAFNDFLTQKPDTPIKIAAVLEQADTVAVPIPQGNDDLVEAVNKAVAELKADGTLTELSNKYLGKDFSKELTLEEIQQ</sequence>
<comment type="subcellular location">
    <subcellularLocation>
        <location evidence="1">Cell envelope</location>
    </subcellularLocation>
</comment>
<feature type="region of interest" description="Disordered" evidence="5">
    <location>
        <begin position="24"/>
        <end position="66"/>
    </location>
</feature>
<protein>
    <recommendedName>
        <fullName evidence="7">Solute-binding protein family 3/N-terminal domain-containing protein</fullName>
    </recommendedName>
</protein>
<feature type="compositionally biased region" description="Low complexity" evidence="5">
    <location>
        <begin position="24"/>
        <end position="40"/>
    </location>
</feature>
<evidence type="ECO:0000256" key="6">
    <source>
        <dbReference type="SAM" id="SignalP"/>
    </source>
</evidence>
<dbReference type="SUPFAM" id="SSF53850">
    <property type="entry name" value="Periplasmic binding protein-like II"/>
    <property type="match status" value="1"/>
</dbReference>
<feature type="compositionally biased region" description="Basic and acidic residues" evidence="5">
    <location>
        <begin position="41"/>
        <end position="57"/>
    </location>
</feature>
<proteinExistence type="inferred from homology"/>
<dbReference type="PROSITE" id="PS51257">
    <property type="entry name" value="PROKAR_LIPOPROTEIN"/>
    <property type="match status" value="1"/>
</dbReference>
<keyword evidence="3 6" id="KW-0732">Signal</keyword>
<evidence type="ECO:0000313" key="8">
    <source>
        <dbReference type="EMBL" id="ENZ13856.1"/>
    </source>
</evidence>
<dbReference type="AlphaFoldDB" id="A0A0E2HA70"/>
<accession>A0A0E2HA70</accession>
<dbReference type="PROSITE" id="PS01039">
    <property type="entry name" value="SBP_BACTERIAL_3"/>
    <property type="match status" value="1"/>
</dbReference>
<evidence type="ECO:0000256" key="3">
    <source>
        <dbReference type="ARBA" id="ARBA00022729"/>
    </source>
</evidence>
<dbReference type="SMART" id="SM00062">
    <property type="entry name" value="PBPb"/>
    <property type="match status" value="1"/>
</dbReference>
<feature type="domain" description="Solute-binding protein family 3/N-terminal" evidence="7">
    <location>
        <begin position="76"/>
        <end position="295"/>
    </location>
</feature>
<feature type="chain" id="PRO_5038770689" description="Solute-binding protein family 3/N-terminal domain-containing protein" evidence="6">
    <location>
        <begin position="21"/>
        <end position="307"/>
    </location>
</feature>
<dbReference type="InterPro" id="IPR018313">
    <property type="entry name" value="SBP_3_CS"/>
</dbReference>
<dbReference type="GO" id="GO:0030313">
    <property type="term" value="C:cell envelope"/>
    <property type="evidence" value="ECO:0007669"/>
    <property type="project" value="UniProtKB-SubCell"/>
</dbReference>
<dbReference type="HOGENOM" id="CLU_019602_18_5_9"/>
<evidence type="ECO:0000313" key="9">
    <source>
        <dbReference type="Proteomes" id="UP000013085"/>
    </source>
</evidence>
<comment type="caution">
    <text evidence="8">The sequence shown here is derived from an EMBL/GenBank/DDBJ whole genome shotgun (WGS) entry which is preliminary data.</text>
</comment>
<dbReference type="GeneID" id="57963186"/>
<dbReference type="Proteomes" id="UP000013085">
    <property type="component" value="Unassembled WGS sequence"/>
</dbReference>
<dbReference type="Pfam" id="PF00497">
    <property type="entry name" value="SBP_bac_3"/>
    <property type="match status" value="1"/>
</dbReference>
<comment type="similarity">
    <text evidence="2 4">Belongs to the bacterial solute-binding protein 3 family.</text>
</comment>
<dbReference type="InterPro" id="IPR001638">
    <property type="entry name" value="Solute-binding_3/MltF_N"/>
</dbReference>